<keyword evidence="2" id="KW-0812">Transmembrane</keyword>
<feature type="region of interest" description="Disordered" evidence="1">
    <location>
        <begin position="128"/>
        <end position="159"/>
    </location>
</feature>
<accession>A0A8T7M8T6</accession>
<name>A0A8T7M8T6_9CHLR</name>
<proteinExistence type="predicted"/>
<evidence type="ECO:0000259" key="3">
    <source>
        <dbReference type="Pfam" id="PF12773"/>
    </source>
</evidence>
<evidence type="ECO:0000313" key="7">
    <source>
        <dbReference type="Proteomes" id="UP001431572"/>
    </source>
</evidence>
<protein>
    <submittedName>
        <fullName evidence="4 5">Zinc-ribbon domain-containing protein</fullName>
    </submittedName>
</protein>
<evidence type="ECO:0000313" key="5">
    <source>
        <dbReference type="EMBL" id="WJW68476.1"/>
    </source>
</evidence>
<keyword evidence="7" id="KW-1185">Reference proteome</keyword>
<feature type="transmembrane region" description="Helical" evidence="2">
    <location>
        <begin position="25"/>
        <end position="47"/>
    </location>
</feature>
<dbReference type="AlphaFoldDB" id="A0A8T7M8T6"/>
<dbReference type="Pfam" id="PF12773">
    <property type="entry name" value="DZR"/>
    <property type="match status" value="1"/>
</dbReference>
<reference evidence="4 6" key="1">
    <citation type="submission" date="2020-06" db="EMBL/GenBank/DDBJ databases">
        <title>Anoxygenic phototrophic Chloroflexota member uses a Type I reaction center.</title>
        <authorList>
            <person name="Tsuji J.M."/>
            <person name="Shaw N.A."/>
            <person name="Nagashima S."/>
            <person name="Venkiteswaran J."/>
            <person name="Schiff S.L."/>
            <person name="Hanada S."/>
            <person name="Tank M."/>
            <person name="Neufeld J.D."/>
        </authorList>
    </citation>
    <scope>NUCLEOTIDE SEQUENCE [LARGE SCALE GENOMIC DNA]</scope>
    <source>
        <strain evidence="4">L227-S17</strain>
    </source>
</reference>
<evidence type="ECO:0000256" key="1">
    <source>
        <dbReference type="SAM" id="MobiDB-lite"/>
    </source>
</evidence>
<feature type="domain" description="DZANK-type" evidence="3">
    <location>
        <begin position="169"/>
        <end position="213"/>
    </location>
</feature>
<organism evidence="4 6">
    <name type="scientific">Candidatus Chlorohelix allophototropha</name>
    <dbReference type="NCBI Taxonomy" id="3003348"/>
    <lineage>
        <taxon>Bacteria</taxon>
        <taxon>Bacillati</taxon>
        <taxon>Chloroflexota</taxon>
        <taxon>Chloroflexia</taxon>
        <taxon>Candidatus Chloroheliales</taxon>
        <taxon>Candidatus Chloroheliaceae</taxon>
        <taxon>Candidatus Chlorohelix</taxon>
    </lineage>
</organism>
<dbReference type="Proteomes" id="UP000521676">
    <property type="component" value="Unassembled WGS sequence"/>
</dbReference>
<feature type="compositionally biased region" description="Basic and acidic residues" evidence="1">
    <location>
        <begin position="148"/>
        <end position="159"/>
    </location>
</feature>
<gene>
    <name evidence="4" type="ORF">HXX08_22025</name>
    <name evidence="5" type="ORF">OZ401_004089</name>
</gene>
<evidence type="ECO:0000313" key="4">
    <source>
        <dbReference type="EMBL" id="NWJ48545.1"/>
    </source>
</evidence>
<evidence type="ECO:0000313" key="6">
    <source>
        <dbReference type="Proteomes" id="UP000521676"/>
    </source>
</evidence>
<keyword evidence="2" id="KW-0472">Membrane</keyword>
<keyword evidence="2" id="KW-1133">Transmembrane helix</keyword>
<dbReference type="EMBL" id="CP128400">
    <property type="protein sequence ID" value="WJW68476.1"/>
    <property type="molecule type" value="Genomic_DNA"/>
</dbReference>
<sequence length="228" mass="25546">MTLYTLHNIILQTSLTSNSDKDLSFLGWLIAFMVAVAVVFVVGQPLLQLETGKKRASVRQLSDAQIELETLRERAGAERLSLEELEFDRELGIIETQDYEMLKERSRSRLKTLEGAVSERTEELVEGERELKRKARPTQPLNAPAKKQIAEKTAGDTRSKASVKESLKCSECNTPFKPGDKFCTKCKAPLPIICLNCGTEIKDEEAKFCSRCGATFEKRTKNAEEANS</sequence>
<dbReference type="EMBL" id="JACATZ010000003">
    <property type="protein sequence ID" value="NWJ48545.1"/>
    <property type="molecule type" value="Genomic_DNA"/>
</dbReference>
<reference evidence="5" key="2">
    <citation type="journal article" date="2024" name="Nature">
        <title>Anoxygenic phototroph of the Chloroflexota uses a type I reaction centre.</title>
        <authorList>
            <person name="Tsuji J.M."/>
            <person name="Shaw N.A."/>
            <person name="Nagashima S."/>
            <person name="Venkiteswaran J.J."/>
            <person name="Schiff S.L."/>
            <person name="Watanabe T."/>
            <person name="Fukui M."/>
            <person name="Hanada S."/>
            <person name="Tank M."/>
            <person name="Neufeld J.D."/>
        </authorList>
    </citation>
    <scope>NUCLEOTIDE SEQUENCE</scope>
    <source>
        <strain evidence="5">L227-S17</strain>
    </source>
</reference>
<dbReference type="RefSeq" id="WP_341470381.1">
    <property type="nucleotide sequence ID" value="NZ_CP128400.1"/>
</dbReference>
<dbReference type="InterPro" id="IPR025874">
    <property type="entry name" value="DZR"/>
</dbReference>
<evidence type="ECO:0000256" key="2">
    <source>
        <dbReference type="SAM" id="Phobius"/>
    </source>
</evidence>
<dbReference type="Proteomes" id="UP001431572">
    <property type="component" value="Chromosome 2"/>
</dbReference>